<keyword evidence="4" id="KW-1185">Reference proteome</keyword>
<dbReference type="AlphaFoldDB" id="A0A5J5DYW9"/>
<dbReference type="EMBL" id="RZNZ01000002">
    <property type="protein sequence ID" value="KAA8822094.1"/>
    <property type="molecule type" value="Genomic_DNA"/>
</dbReference>
<evidence type="ECO:0000313" key="2">
    <source>
        <dbReference type="EMBL" id="KAA8824543.1"/>
    </source>
</evidence>
<dbReference type="Proteomes" id="UP000374630">
    <property type="component" value="Unassembled WGS sequence"/>
</dbReference>
<reference evidence="3 4" key="1">
    <citation type="journal article" date="2019" name="Syst. Appl. Microbiol.">
        <title>Characterization of Bifidobacterium species in feaces of the Egyptian fruit bat: Description of B. vespertilionis sp. nov. and B. rousetti sp. nov.</title>
        <authorList>
            <person name="Modesto M."/>
            <person name="Satti M."/>
            <person name="Watanabe K."/>
            <person name="Puglisi E."/>
            <person name="Morelli L."/>
            <person name="Huang C.-H."/>
            <person name="Liou J.-S."/>
            <person name="Miyashita M."/>
            <person name="Tamura T."/>
            <person name="Saito S."/>
            <person name="Mori K."/>
            <person name="Huang L."/>
            <person name="Sciavilla P."/>
            <person name="Sandri C."/>
            <person name="Spiezio C."/>
            <person name="Vitali F."/>
            <person name="Cavalieri D."/>
            <person name="Perpetuini G."/>
            <person name="Tofalo R."/>
            <person name="Bonetti A."/>
            <person name="Arita M."/>
            <person name="Mattarelli P."/>
        </authorList>
    </citation>
    <scope>NUCLEOTIDE SEQUENCE [LARGE SCALE GENOMIC DNA]</scope>
    <source>
        <strain evidence="1 4">RST16</strain>
        <strain evidence="2 3">RST8</strain>
    </source>
</reference>
<organism evidence="2 3">
    <name type="scientific">Bifidobacterium vespertilionis</name>
    <dbReference type="NCBI Taxonomy" id="2562524"/>
    <lineage>
        <taxon>Bacteria</taxon>
        <taxon>Bacillati</taxon>
        <taxon>Actinomycetota</taxon>
        <taxon>Actinomycetes</taxon>
        <taxon>Bifidobacteriales</taxon>
        <taxon>Bifidobacteriaceae</taxon>
        <taxon>Bifidobacterium</taxon>
    </lineage>
</organism>
<sequence>MTVAGIPLQDFPPLSYQTLTVKMEIIAEEHAPRRDDIVIVRSQEELKTPYISSGYMTIVMPQFDRSICPEHKTGQIMS</sequence>
<dbReference type="Proteomes" id="UP000345527">
    <property type="component" value="Unassembled WGS sequence"/>
</dbReference>
<evidence type="ECO:0000313" key="4">
    <source>
        <dbReference type="Proteomes" id="UP000374630"/>
    </source>
</evidence>
<dbReference type="EMBL" id="RZOA01000002">
    <property type="protein sequence ID" value="KAA8824543.1"/>
    <property type="molecule type" value="Genomic_DNA"/>
</dbReference>
<accession>A0A5J5DYW9</accession>
<gene>
    <name evidence="2" type="ORF">EM848_01655</name>
    <name evidence="1" type="ORF">EMO90_02570</name>
</gene>
<protein>
    <submittedName>
        <fullName evidence="2">Uncharacterized protein</fullName>
    </submittedName>
</protein>
<proteinExistence type="predicted"/>
<comment type="caution">
    <text evidence="2">The sequence shown here is derived from an EMBL/GenBank/DDBJ whole genome shotgun (WGS) entry which is preliminary data.</text>
</comment>
<evidence type="ECO:0000313" key="3">
    <source>
        <dbReference type="Proteomes" id="UP000345527"/>
    </source>
</evidence>
<dbReference type="RefSeq" id="WP_150353277.1">
    <property type="nucleotide sequence ID" value="NZ_RZNZ01000002.1"/>
</dbReference>
<name>A0A5J5DYW9_9BIFI</name>
<evidence type="ECO:0000313" key="1">
    <source>
        <dbReference type="EMBL" id="KAA8822094.1"/>
    </source>
</evidence>